<evidence type="ECO:0000313" key="2">
    <source>
        <dbReference type="EMBL" id="VEH69960.1"/>
    </source>
</evidence>
<feature type="region of interest" description="Disordered" evidence="1">
    <location>
        <begin position="50"/>
        <end position="71"/>
    </location>
</feature>
<dbReference type="EMBL" id="LR134406">
    <property type="protein sequence ID" value="VEH69960.1"/>
    <property type="molecule type" value="Genomic_DNA"/>
</dbReference>
<reference evidence="2 3" key="1">
    <citation type="submission" date="2018-12" db="EMBL/GenBank/DDBJ databases">
        <authorList>
            <consortium name="Pathogen Informatics"/>
        </authorList>
    </citation>
    <scope>NUCLEOTIDE SEQUENCE [LARGE SCALE GENOMIC DNA]</scope>
    <source>
        <strain evidence="2 3">NCTC12967</strain>
    </source>
</reference>
<dbReference type="Proteomes" id="UP000273044">
    <property type="component" value="Chromosome"/>
</dbReference>
<keyword evidence="3" id="KW-1185">Reference proteome</keyword>
<sequence>MNREFVRHLLHARRHLREAALSLIPPAPRKRLRNIEREWRALIVECLSKDPAAPAQEPTGPSGPRRINIEE</sequence>
<name>A0A3S4UUA1_9ACTN</name>
<protein>
    <submittedName>
        <fullName evidence="2">Uncharacterized protein</fullName>
    </submittedName>
</protein>
<dbReference type="GeneID" id="64408495"/>
<organism evidence="2 3">
    <name type="scientific">Arachnia propionica</name>
    <dbReference type="NCBI Taxonomy" id="1750"/>
    <lineage>
        <taxon>Bacteria</taxon>
        <taxon>Bacillati</taxon>
        <taxon>Actinomycetota</taxon>
        <taxon>Actinomycetes</taxon>
        <taxon>Propionibacteriales</taxon>
        <taxon>Propionibacteriaceae</taxon>
        <taxon>Arachnia</taxon>
    </lineage>
</organism>
<dbReference type="AlphaFoldDB" id="A0A3S4UUA1"/>
<proteinExistence type="predicted"/>
<gene>
    <name evidence="2" type="ORF">NCTC12967_01241</name>
</gene>
<evidence type="ECO:0000256" key="1">
    <source>
        <dbReference type="SAM" id="MobiDB-lite"/>
    </source>
</evidence>
<accession>A0A3S4UUA1</accession>
<dbReference type="RefSeq" id="WP_061787062.1">
    <property type="nucleotide sequence ID" value="NZ_CAJZDL010000016.1"/>
</dbReference>
<evidence type="ECO:0000313" key="3">
    <source>
        <dbReference type="Proteomes" id="UP000273044"/>
    </source>
</evidence>